<evidence type="ECO:0000313" key="2">
    <source>
        <dbReference type="EMBL" id="GBL72409.1"/>
    </source>
</evidence>
<proteinExistence type="predicted"/>
<evidence type="ECO:0000313" key="3">
    <source>
        <dbReference type="Proteomes" id="UP000499080"/>
    </source>
</evidence>
<dbReference type="Proteomes" id="UP000499080">
    <property type="component" value="Unassembled WGS sequence"/>
</dbReference>
<comment type="caution">
    <text evidence="2">The sequence shown here is derived from an EMBL/GenBank/DDBJ whole genome shotgun (WGS) entry which is preliminary data.</text>
</comment>
<feature type="region of interest" description="Disordered" evidence="1">
    <location>
        <begin position="28"/>
        <end position="93"/>
    </location>
</feature>
<accession>A0A4Y1ZZ60</accession>
<protein>
    <submittedName>
        <fullName evidence="2">Uncharacterized protein</fullName>
    </submittedName>
</protein>
<name>A0A4Y1ZZ60_ARAVE</name>
<dbReference type="AlphaFoldDB" id="A0A4Y1ZZ60"/>
<organism evidence="2 3">
    <name type="scientific">Araneus ventricosus</name>
    <name type="common">Orbweaver spider</name>
    <name type="synonym">Epeira ventricosa</name>
    <dbReference type="NCBI Taxonomy" id="182803"/>
    <lineage>
        <taxon>Eukaryota</taxon>
        <taxon>Metazoa</taxon>
        <taxon>Ecdysozoa</taxon>
        <taxon>Arthropoda</taxon>
        <taxon>Chelicerata</taxon>
        <taxon>Arachnida</taxon>
        <taxon>Araneae</taxon>
        <taxon>Araneomorphae</taxon>
        <taxon>Entelegynae</taxon>
        <taxon>Araneoidea</taxon>
        <taxon>Araneidae</taxon>
        <taxon>Araneus</taxon>
    </lineage>
</organism>
<reference evidence="2 3" key="1">
    <citation type="journal article" date="2019" name="Sci. Rep.">
        <title>Orb-weaving spider Araneus ventricosus genome elucidates the spidroin gene catalogue.</title>
        <authorList>
            <person name="Kono N."/>
            <person name="Nakamura H."/>
            <person name="Ohtoshi R."/>
            <person name="Moran D.A.P."/>
            <person name="Shinohara A."/>
            <person name="Yoshida Y."/>
            <person name="Fujiwara M."/>
            <person name="Mori M."/>
            <person name="Tomita M."/>
            <person name="Arakawa K."/>
        </authorList>
    </citation>
    <scope>NUCLEOTIDE SEQUENCE [LARGE SCALE GENOMIC DNA]</scope>
</reference>
<gene>
    <name evidence="2" type="ORF">AVEN_115335_1</name>
</gene>
<evidence type="ECO:0000256" key="1">
    <source>
        <dbReference type="SAM" id="MobiDB-lite"/>
    </source>
</evidence>
<sequence>MTDWLVQNTPPPAGQRLDLCQQFLKTQPKLMDFGGTGGDEEDEREDKEPRKKRYKGSKRSNIGEKKHKKQEKRKGDPSVGQPREIEEGHAGAPQSVQGFASRYFSGEKPYVCKGVPFGLNMSWRAVMVPDGRTLIMVKNSNIGMITRICRRYVVFFDLSLADDILTVV</sequence>
<keyword evidence="3" id="KW-1185">Reference proteome</keyword>
<dbReference type="EMBL" id="BGPR01000001">
    <property type="protein sequence ID" value="GBL72409.1"/>
    <property type="molecule type" value="Genomic_DNA"/>
</dbReference>